<evidence type="ECO:0000256" key="9">
    <source>
        <dbReference type="SAM" id="MobiDB-lite"/>
    </source>
</evidence>
<dbReference type="AlphaFoldDB" id="A0A433QNP8"/>
<dbReference type="SUPFAM" id="SSF54928">
    <property type="entry name" value="RNA-binding domain, RBD"/>
    <property type="match status" value="1"/>
</dbReference>
<dbReference type="Pfam" id="PF00076">
    <property type="entry name" value="RRM_1"/>
    <property type="match status" value="1"/>
</dbReference>
<keyword evidence="4 8" id="KW-0694">RNA-binding</keyword>
<sequence length="644" mass="71668">MRIVKNLEGKSRGYAFIEYEREKDMRAAYKDADGIKIAGRRILVDVERGRTVKGWRPRRLAGGLGGTRIGGPDQNTRYSGRDGGPVVAAGFGGGADRDRDRGFGGGGYSGGGGYGGHSNGRSDYGGYGGRDRGGGRGGSGYGGGGSDRDRYGDRDRAPERDRSERGGSYEKPRRGRSSRSRSRSPKGYKDRDRSDKDKYGSRGRDRSRDRDARRRHFMETDGKAAVVLRWWFGIQPDIRIVAETRLPLFLVASTSSPILSDRRYGPIQRDQRSWKRKTPRMTTLNDLVDPGFLASTSPELRLTAAIETIRKAHLAGDQDLELQALAFLRAHAANGEHEARTKISTLYEHGDSGVPKDPQEAMLWSRSVFDKQIAKALQLCARELTNREALRRHPHSTFALIAETATRSQPNASYLAAIMLTKGVGVSQNVDNGLRFLIQAAEANQLDAQYELGRFYGDRFKYSRKDIQKSLFWYDCAVQNGDTRALIDLAYTYFEGDDAVPRDYEKAFHYAKQGAESGDKYCQYILGDLFLRGRGTSQNPAQAVHWLVQAGNQDFSMAIEELAVIFFKGFGGVVQNYDAAYYWCTKGSNVWPSGLGYCQAALGDMYRNGYGVKQDTALAFSWYEKAANQTNSPQSYAQYILGEM</sequence>
<comment type="subcellular location">
    <subcellularLocation>
        <location evidence="1">Nucleus speckle</location>
    </subcellularLocation>
    <subcellularLocation>
        <location evidence="2">Nucleus</location>
        <location evidence="2">Nucleoplasm</location>
    </subcellularLocation>
</comment>
<evidence type="ECO:0000256" key="7">
    <source>
        <dbReference type="ARBA" id="ARBA00038101"/>
    </source>
</evidence>
<dbReference type="Gene3D" id="3.30.70.330">
    <property type="match status" value="1"/>
</dbReference>
<feature type="compositionally biased region" description="Basic and acidic residues" evidence="9">
    <location>
        <begin position="146"/>
        <end position="172"/>
    </location>
</feature>
<evidence type="ECO:0000313" key="12">
    <source>
        <dbReference type="Proteomes" id="UP000274822"/>
    </source>
</evidence>
<dbReference type="Pfam" id="PF08238">
    <property type="entry name" value="Sel1"/>
    <property type="match status" value="7"/>
</dbReference>
<comment type="caution">
    <text evidence="11">The sequence shown here is derived from an EMBL/GenBank/DDBJ whole genome shotgun (WGS) entry which is preliminary data.</text>
</comment>
<evidence type="ECO:0000256" key="2">
    <source>
        <dbReference type="ARBA" id="ARBA00004642"/>
    </source>
</evidence>
<evidence type="ECO:0000256" key="8">
    <source>
        <dbReference type="PROSITE-ProRule" id="PRU00176"/>
    </source>
</evidence>
<dbReference type="PROSITE" id="PS50102">
    <property type="entry name" value="RRM"/>
    <property type="match status" value="1"/>
</dbReference>
<feature type="compositionally biased region" description="Basic residues" evidence="9">
    <location>
        <begin position="173"/>
        <end position="186"/>
    </location>
</feature>
<proteinExistence type="inferred from homology"/>
<evidence type="ECO:0000256" key="5">
    <source>
        <dbReference type="ARBA" id="ARBA00023242"/>
    </source>
</evidence>
<comment type="similarity">
    <text evidence="7">Belongs to the sel-1 family.</text>
</comment>
<dbReference type="SMART" id="SM00671">
    <property type="entry name" value="SEL1"/>
    <property type="match status" value="7"/>
</dbReference>
<organism evidence="11 12">
    <name type="scientific">Jimgerdemannia flammicorona</name>
    <dbReference type="NCBI Taxonomy" id="994334"/>
    <lineage>
        <taxon>Eukaryota</taxon>
        <taxon>Fungi</taxon>
        <taxon>Fungi incertae sedis</taxon>
        <taxon>Mucoromycota</taxon>
        <taxon>Mucoromycotina</taxon>
        <taxon>Endogonomycetes</taxon>
        <taxon>Endogonales</taxon>
        <taxon>Endogonaceae</taxon>
        <taxon>Jimgerdemannia</taxon>
    </lineage>
</organism>
<evidence type="ECO:0000256" key="6">
    <source>
        <dbReference type="ARBA" id="ARBA00023274"/>
    </source>
</evidence>
<feature type="compositionally biased region" description="Gly residues" evidence="9">
    <location>
        <begin position="135"/>
        <end position="145"/>
    </location>
</feature>
<dbReference type="InterPro" id="IPR050767">
    <property type="entry name" value="Sel1_AlgK"/>
</dbReference>
<dbReference type="GO" id="GO:0003723">
    <property type="term" value="F:RNA binding"/>
    <property type="evidence" value="ECO:0007669"/>
    <property type="project" value="UniProtKB-UniRule"/>
</dbReference>
<dbReference type="InterPro" id="IPR012677">
    <property type="entry name" value="Nucleotide-bd_a/b_plait_sf"/>
</dbReference>
<keyword evidence="12" id="KW-1185">Reference proteome</keyword>
<protein>
    <recommendedName>
        <fullName evidence="3">U1 small nuclear ribonucleoprotein 70 kDa</fullName>
    </recommendedName>
</protein>
<dbReference type="InterPro" id="IPR000504">
    <property type="entry name" value="RRM_dom"/>
</dbReference>
<evidence type="ECO:0000256" key="1">
    <source>
        <dbReference type="ARBA" id="ARBA00004324"/>
    </source>
</evidence>
<dbReference type="PANTHER" id="PTHR11102:SF160">
    <property type="entry name" value="ERAD-ASSOCIATED E3 UBIQUITIN-PROTEIN LIGASE COMPONENT HRD3"/>
    <property type="match status" value="1"/>
</dbReference>
<keyword evidence="6" id="KW-0687">Ribonucleoprotein</keyword>
<dbReference type="InterPro" id="IPR011990">
    <property type="entry name" value="TPR-like_helical_dom_sf"/>
</dbReference>
<keyword evidence="5" id="KW-0539">Nucleus</keyword>
<dbReference type="GO" id="GO:1990904">
    <property type="term" value="C:ribonucleoprotein complex"/>
    <property type="evidence" value="ECO:0007669"/>
    <property type="project" value="UniProtKB-KW"/>
</dbReference>
<reference evidence="11 12" key="1">
    <citation type="journal article" date="2018" name="New Phytol.">
        <title>Phylogenomics of Endogonaceae and evolution of mycorrhizas within Mucoromycota.</title>
        <authorList>
            <person name="Chang Y."/>
            <person name="Desiro A."/>
            <person name="Na H."/>
            <person name="Sandor L."/>
            <person name="Lipzen A."/>
            <person name="Clum A."/>
            <person name="Barry K."/>
            <person name="Grigoriev I.V."/>
            <person name="Martin F.M."/>
            <person name="Stajich J.E."/>
            <person name="Smith M.E."/>
            <person name="Bonito G."/>
            <person name="Spatafora J.W."/>
        </authorList>
    </citation>
    <scope>NUCLEOTIDE SEQUENCE [LARGE SCALE GENOMIC DNA]</scope>
    <source>
        <strain evidence="11 12">AD002</strain>
    </source>
</reference>
<feature type="domain" description="RRM" evidence="10">
    <location>
        <begin position="1"/>
        <end position="49"/>
    </location>
</feature>
<dbReference type="InterPro" id="IPR006597">
    <property type="entry name" value="Sel1-like"/>
</dbReference>
<dbReference type="GO" id="GO:0016607">
    <property type="term" value="C:nuclear speck"/>
    <property type="evidence" value="ECO:0007669"/>
    <property type="project" value="UniProtKB-SubCell"/>
</dbReference>
<dbReference type="Proteomes" id="UP000274822">
    <property type="component" value="Unassembled WGS sequence"/>
</dbReference>
<gene>
    <name evidence="11" type="ORF">BC938DRAFT_477881</name>
</gene>
<evidence type="ECO:0000313" key="11">
    <source>
        <dbReference type="EMBL" id="RUS31406.1"/>
    </source>
</evidence>
<dbReference type="InterPro" id="IPR035979">
    <property type="entry name" value="RBD_domain_sf"/>
</dbReference>
<dbReference type="EMBL" id="RBNJ01002995">
    <property type="protein sequence ID" value="RUS31406.1"/>
    <property type="molecule type" value="Genomic_DNA"/>
</dbReference>
<dbReference type="FunFam" id="3.30.70.330:FF:001585">
    <property type="entry name" value="U1 small nuclear ribonucleoprotein 70 kDa"/>
    <property type="match status" value="1"/>
</dbReference>
<feature type="compositionally biased region" description="Basic and acidic residues" evidence="9">
    <location>
        <begin position="187"/>
        <end position="214"/>
    </location>
</feature>
<evidence type="ECO:0000256" key="3">
    <source>
        <dbReference type="ARBA" id="ARBA00016996"/>
    </source>
</evidence>
<name>A0A433QNP8_9FUNG</name>
<evidence type="ECO:0000256" key="4">
    <source>
        <dbReference type="ARBA" id="ARBA00022884"/>
    </source>
</evidence>
<dbReference type="PANTHER" id="PTHR11102">
    <property type="entry name" value="SEL-1-LIKE PROTEIN"/>
    <property type="match status" value="1"/>
</dbReference>
<feature type="region of interest" description="Disordered" evidence="9">
    <location>
        <begin position="57"/>
        <end position="214"/>
    </location>
</feature>
<feature type="compositionally biased region" description="Gly residues" evidence="9">
    <location>
        <begin position="103"/>
        <end position="128"/>
    </location>
</feature>
<dbReference type="SUPFAM" id="SSF81901">
    <property type="entry name" value="HCP-like"/>
    <property type="match status" value="2"/>
</dbReference>
<evidence type="ECO:0000259" key="10">
    <source>
        <dbReference type="PROSITE" id="PS50102"/>
    </source>
</evidence>
<dbReference type="Gene3D" id="1.25.40.10">
    <property type="entry name" value="Tetratricopeptide repeat domain"/>
    <property type="match status" value="2"/>
</dbReference>
<accession>A0A433QNP8</accession>